<keyword evidence="2" id="KW-1133">Transmembrane helix</keyword>
<gene>
    <name evidence="3" type="ORF">J2S55_004181</name>
</gene>
<feature type="transmembrane region" description="Helical" evidence="2">
    <location>
        <begin position="21"/>
        <end position="41"/>
    </location>
</feature>
<dbReference type="EMBL" id="JAUSRB010000002">
    <property type="protein sequence ID" value="MDP9864915.1"/>
    <property type="molecule type" value="Genomic_DNA"/>
</dbReference>
<sequence>MSRSVIERRRRRIRGHRALRPLVLCGAMLAPALLAGGLLVAELTGYDRVLRGDVAKVGPRGVVAQGGGPAVASVVAPGRDVILKPRLVPPPSPSPSPDPVQAYGGWTSPVVADVRRSAADAAPVDVPDVVRKVVPRRSEPPQVRRTPPQPARTEGGFGCPGEWRDTWLWEVCKEQERREV</sequence>
<keyword evidence="2" id="KW-0472">Membrane</keyword>
<protein>
    <submittedName>
        <fullName evidence="3">Uncharacterized protein</fullName>
    </submittedName>
</protein>
<organism evidence="3 4">
    <name type="scientific">Streptosporangium brasiliense</name>
    <dbReference type="NCBI Taxonomy" id="47480"/>
    <lineage>
        <taxon>Bacteria</taxon>
        <taxon>Bacillati</taxon>
        <taxon>Actinomycetota</taxon>
        <taxon>Actinomycetes</taxon>
        <taxon>Streptosporangiales</taxon>
        <taxon>Streptosporangiaceae</taxon>
        <taxon>Streptosporangium</taxon>
    </lineage>
</organism>
<evidence type="ECO:0000256" key="2">
    <source>
        <dbReference type="SAM" id="Phobius"/>
    </source>
</evidence>
<accession>A0ABT9R6P5</accession>
<evidence type="ECO:0000256" key="1">
    <source>
        <dbReference type="SAM" id="MobiDB-lite"/>
    </source>
</evidence>
<name>A0ABT9R6P5_9ACTN</name>
<keyword evidence="2" id="KW-0812">Transmembrane</keyword>
<reference evidence="3 4" key="1">
    <citation type="submission" date="2023-07" db="EMBL/GenBank/DDBJ databases">
        <title>Sequencing the genomes of 1000 actinobacteria strains.</title>
        <authorList>
            <person name="Klenk H.-P."/>
        </authorList>
    </citation>
    <scope>NUCLEOTIDE SEQUENCE [LARGE SCALE GENOMIC DNA]</scope>
    <source>
        <strain evidence="3 4">DSM 44109</strain>
    </source>
</reference>
<keyword evidence="4" id="KW-1185">Reference proteome</keyword>
<proteinExistence type="predicted"/>
<dbReference type="Proteomes" id="UP001230426">
    <property type="component" value="Unassembled WGS sequence"/>
</dbReference>
<feature type="region of interest" description="Disordered" evidence="1">
    <location>
        <begin position="134"/>
        <end position="159"/>
    </location>
</feature>
<evidence type="ECO:0000313" key="3">
    <source>
        <dbReference type="EMBL" id="MDP9864915.1"/>
    </source>
</evidence>
<comment type="caution">
    <text evidence="3">The sequence shown here is derived from an EMBL/GenBank/DDBJ whole genome shotgun (WGS) entry which is preliminary data.</text>
</comment>
<evidence type="ECO:0000313" key="4">
    <source>
        <dbReference type="Proteomes" id="UP001230426"/>
    </source>
</evidence>